<proteinExistence type="predicted"/>
<sequence>MKITRRLHHWLEQRWAAPAYSGGILLTLALCFFGAATNTMAGWLYAISGLILALLGLSIFLSLRNLSQLKVRRFPITPVTVGDELAIELELENPTLTPKLLLQIWDQLPPLLQTQEAIALEVIPPQTTQRCTAYYKARKRGVYRWHSVDLRTASPLGLFWCRRRHSAPGKAIVYPTVLPLTYCPLVESLGQDDTLQIERDRRYQSATQGITKALRPYRLGDPTRLIHWRTSARLGILQVRELEMLTSGQEVVICLDTQHPWEADSFEQAVTATASLYFYASRAQLEVKLWTAKTGLVQGNHLVLETLAATSPQEDIHSDPPPNIPLVWLTSSLQTLQNLPSGSCYVLFPDPVAGTVKPLVQSTYPGLVIDPEKGLQQQLQRRIS</sequence>
<keyword evidence="1" id="KW-0472">Membrane</keyword>
<gene>
    <name evidence="3" type="ORF">K4A83_21745</name>
</gene>
<keyword evidence="1" id="KW-0812">Transmembrane</keyword>
<protein>
    <submittedName>
        <fullName evidence="3">DUF58 domain-containing protein</fullName>
    </submittedName>
</protein>
<keyword evidence="4" id="KW-1185">Reference proteome</keyword>
<keyword evidence="1" id="KW-1133">Transmembrane helix</keyword>
<dbReference type="RefSeq" id="WP_265266803.1">
    <property type="nucleotide sequence ID" value="NZ_JAIHOM010000194.1"/>
</dbReference>
<evidence type="ECO:0000259" key="2">
    <source>
        <dbReference type="Pfam" id="PF01882"/>
    </source>
</evidence>
<comment type="caution">
    <text evidence="3">The sequence shown here is derived from an EMBL/GenBank/DDBJ whole genome shotgun (WGS) entry which is preliminary data.</text>
</comment>
<feature type="transmembrane region" description="Helical" evidence="1">
    <location>
        <begin position="15"/>
        <end position="36"/>
    </location>
</feature>
<accession>A0ABT3LBH3</accession>
<dbReference type="EMBL" id="JAIHOM010000194">
    <property type="protein sequence ID" value="MCW6038863.1"/>
    <property type="molecule type" value="Genomic_DNA"/>
</dbReference>
<reference evidence="3 4" key="1">
    <citation type="submission" date="2021-08" db="EMBL/GenBank/DDBJ databases">
        <title>Draft genome sequence of Spirulina subsalsa with high tolerance to salinity and hype-accumulation of phycocyanin.</title>
        <authorList>
            <person name="Pei H."/>
            <person name="Jiang L."/>
        </authorList>
    </citation>
    <scope>NUCLEOTIDE SEQUENCE [LARGE SCALE GENOMIC DNA]</scope>
    <source>
        <strain evidence="3 4">FACHB-351</strain>
    </source>
</reference>
<evidence type="ECO:0000313" key="4">
    <source>
        <dbReference type="Proteomes" id="UP001526426"/>
    </source>
</evidence>
<dbReference type="PANTHER" id="PTHR34351">
    <property type="entry name" value="SLR1927 PROTEIN-RELATED"/>
    <property type="match status" value="1"/>
</dbReference>
<organism evidence="3 4">
    <name type="scientific">Spirulina subsalsa FACHB-351</name>
    <dbReference type="NCBI Taxonomy" id="234711"/>
    <lineage>
        <taxon>Bacteria</taxon>
        <taxon>Bacillati</taxon>
        <taxon>Cyanobacteriota</taxon>
        <taxon>Cyanophyceae</taxon>
        <taxon>Spirulinales</taxon>
        <taxon>Spirulinaceae</taxon>
        <taxon>Spirulina</taxon>
    </lineage>
</organism>
<dbReference type="PANTHER" id="PTHR34351:SF1">
    <property type="entry name" value="SLR1927 PROTEIN"/>
    <property type="match status" value="1"/>
</dbReference>
<feature type="domain" description="DUF58" evidence="2">
    <location>
        <begin position="214"/>
        <end position="291"/>
    </location>
</feature>
<dbReference type="InterPro" id="IPR002881">
    <property type="entry name" value="DUF58"/>
</dbReference>
<name>A0ABT3LBH3_9CYAN</name>
<dbReference type="Pfam" id="PF01882">
    <property type="entry name" value="DUF58"/>
    <property type="match status" value="1"/>
</dbReference>
<feature type="transmembrane region" description="Helical" evidence="1">
    <location>
        <begin position="42"/>
        <end position="63"/>
    </location>
</feature>
<evidence type="ECO:0000313" key="3">
    <source>
        <dbReference type="EMBL" id="MCW6038863.1"/>
    </source>
</evidence>
<evidence type="ECO:0000256" key="1">
    <source>
        <dbReference type="SAM" id="Phobius"/>
    </source>
</evidence>
<dbReference type="Proteomes" id="UP001526426">
    <property type="component" value="Unassembled WGS sequence"/>
</dbReference>